<name>A0A6A5ZGQ0_9PLEO</name>
<dbReference type="PANTHER" id="PTHR46494:SF3">
    <property type="entry name" value="ZINC TRANSPORT PROTEIN ZNTB"/>
    <property type="match status" value="1"/>
</dbReference>
<feature type="transmembrane region" description="Helical" evidence="5">
    <location>
        <begin position="440"/>
        <end position="460"/>
    </location>
</feature>
<dbReference type="GO" id="GO:0015095">
    <property type="term" value="F:magnesium ion transmembrane transporter activity"/>
    <property type="evidence" value="ECO:0007669"/>
    <property type="project" value="TreeGrafter"/>
</dbReference>
<dbReference type="Proteomes" id="UP000799770">
    <property type="component" value="Unassembled WGS sequence"/>
</dbReference>
<organism evidence="6 7">
    <name type="scientific">Lophiotrema nucula</name>
    <dbReference type="NCBI Taxonomy" id="690887"/>
    <lineage>
        <taxon>Eukaryota</taxon>
        <taxon>Fungi</taxon>
        <taxon>Dikarya</taxon>
        <taxon>Ascomycota</taxon>
        <taxon>Pezizomycotina</taxon>
        <taxon>Dothideomycetes</taxon>
        <taxon>Pleosporomycetidae</taxon>
        <taxon>Pleosporales</taxon>
        <taxon>Lophiotremataceae</taxon>
        <taxon>Lophiotrema</taxon>
    </lineage>
</organism>
<comment type="subcellular location">
    <subcellularLocation>
        <location evidence="1">Cell membrane</location>
        <topology evidence="1">Multi-pass membrane protein</topology>
    </subcellularLocation>
</comment>
<dbReference type="OrthoDB" id="3231000at2759"/>
<evidence type="ECO:0000256" key="3">
    <source>
        <dbReference type="ARBA" id="ARBA00022989"/>
    </source>
</evidence>
<reference evidence="6" key="1">
    <citation type="journal article" date="2020" name="Stud. Mycol.">
        <title>101 Dothideomycetes genomes: a test case for predicting lifestyles and emergence of pathogens.</title>
        <authorList>
            <person name="Haridas S."/>
            <person name="Albert R."/>
            <person name="Binder M."/>
            <person name="Bloem J."/>
            <person name="Labutti K."/>
            <person name="Salamov A."/>
            <person name="Andreopoulos B."/>
            <person name="Baker S."/>
            <person name="Barry K."/>
            <person name="Bills G."/>
            <person name="Bluhm B."/>
            <person name="Cannon C."/>
            <person name="Castanera R."/>
            <person name="Culley D."/>
            <person name="Daum C."/>
            <person name="Ezra D."/>
            <person name="Gonzalez J."/>
            <person name="Henrissat B."/>
            <person name="Kuo A."/>
            <person name="Liang C."/>
            <person name="Lipzen A."/>
            <person name="Lutzoni F."/>
            <person name="Magnuson J."/>
            <person name="Mondo S."/>
            <person name="Nolan M."/>
            <person name="Ohm R."/>
            <person name="Pangilinan J."/>
            <person name="Park H.-J."/>
            <person name="Ramirez L."/>
            <person name="Alfaro M."/>
            <person name="Sun H."/>
            <person name="Tritt A."/>
            <person name="Yoshinaga Y."/>
            <person name="Zwiers L.-H."/>
            <person name="Turgeon B."/>
            <person name="Goodwin S."/>
            <person name="Spatafora J."/>
            <person name="Crous P."/>
            <person name="Grigoriev I."/>
        </authorList>
    </citation>
    <scope>NUCLEOTIDE SEQUENCE</scope>
    <source>
        <strain evidence="6">CBS 627.86</strain>
    </source>
</reference>
<protein>
    <submittedName>
        <fullName evidence="6">Uncharacterized protein</fullName>
    </submittedName>
</protein>
<dbReference type="SUPFAM" id="SSF144083">
    <property type="entry name" value="Magnesium transport protein CorA, transmembrane region"/>
    <property type="match status" value="1"/>
</dbReference>
<dbReference type="GO" id="GO:0005886">
    <property type="term" value="C:plasma membrane"/>
    <property type="evidence" value="ECO:0007669"/>
    <property type="project" value="UniProtKB-SubCell"/>
</dbReference>
<evidence type="ECO:0000256" key="2">
    <source>
        <dbReference type="ARBA" id="ARBA00022692"/>
    </source>
</evidence>
<dbReference type="GO" id="GO:0015087">
    <property type="term" value="F:cobalt ion transmembrane transporter activity"/>
    <property type="evidence" value="ECO:0007669"/>
    <property type="project" value="TreeGrafter"/>
</dbReference>
<feature type="transmembrane region" description="Helical" evidence="5">
    <location>
        <begin position="531"/>
        <end position="554"/>
    </location>
</feature>
<feature type="transmembrane region" description="Helical" evidence="5">
    <location>
        <begin position="413"/>
        <end position="434"/>
    </location>
</feature>
<dbReference type="GO" id="GO:0050897">
    <property type="term" value="F:cobalt ion binding"/>
    <property type="evidence" value="ECO:0007669"/>
    <property type="project" value="TreeGrafter"/>
</dbReference>
<evidence type="ECO:0000313" key="6">
    <source>
        <dbReference type="EMBL" id="KAF2118093.1"/>
    </source>
</evidence>
<dbReference type="EMBL" id="ML977317">
    <property type="protein sequence ID" value="KAF2118093.1"/>
    <property type="molecule type" value="Genomic_DNA"/>
</dbReference>
<keyword evidence="3 5" id="KW-1133">Transmembrane helix</keyword>
<keyword evidence="7" id="KW-1185">Reference proteome</keyword>
<dbReference type="InterPro" id="IPR045863">
    <property type="entry name" value="CorA_TM1_TM2"/>
</dbReference>
<dbReference type="PANTHER" id="PTHR46494">
    <property type="entry name" value="CORA FAMILY METAL ION TRANSPORTER (EUROFUNG)"/>
    <property type="match status" value="1"/>
</dbReference>
<dbReference type="InterPro" id="IPR002523">
    <property type="entry name" value="MgTranspt_CorA/ZnTranspt_ZntB"/>
</dbReference>
<dbReference type="Gene3D" id="1.20.58.340">
    <property type="entry name" value="Magnesium transport protein CorA, transmembrane region"/>
    <property type="match status" value="1"/>
</dbReference>
<feature type="transmembrane region" description="Helical" evidence="5">
    <location>
        <begin position="501"/>
        <end position="519"/>
    </location>
</feature>
<evidence type="ECO:0000256" key="5">
    <source>
        <dbReference type="SAM" id="Phobius"/>
    </source>
</evidence>
<gene>
    <name evidence="6" type="ORF">BDV96DRAFT_377625</name>
</gene>
<proteinExistence type="predicted"/>
<evidence type="ECO:0000256" key="1">
    <source>
        <dbReference type="ARBA" id="ARBA00004651"/>
    </source>
</evidence>
<dbReference type="GO" id="GO:0000287">
    <property type="term" value="F:magnesium ion binding"/>
    <property type="evidence" value="ECO:0007669"/>
    <property type="project" value="TreeGrafter"/>
</dbReference>
<dbReference type="AlphaFoldDB" id="A0A6A5ZGQ0"/>
<evidence type="ECO:0000256" key="4">
    <source>
        <dbReference type="ARBA" id="ARBA00023136"/>
    </source>
</evidence>
<keyword evidence="2 5" id="KW-0812">Transmembrane</keyword>
<keyword evidence="4 5" id="KW-0472">Membrane</keyword>
<sequence>MLIIMFQFSSSVEEIALEVPLESSKIELYELSKDASGSYTWRDPVSLPLKAQLASALESSLDPEKTRVRLFLTTGTTDAVRKIYSESRLKVPPSFFEYHRFDKTTGRLHSELLENTFSAKWSRPVLQHTGYWFIEQRIAQGTPYSIDAVADPQALSLDHDRYHRCPAHCRPYYPIRHLEEDVLVHMATRAISCFWKQVDSGYIGIIVFDPLPEFEITEYRYKLWGKGLQTQSGRYSTFLDFEDESKLLVSEMAAHSKPTSKFDFGDRISSTITSRILQGMAIVLYHLNAAIDEIELSLSNDEELNRSLQMWRVRFGHWRQTLARQSECLKYSAQRFSLSLNNSSNNSLNGTTGKPEDESKKEIRATIQQSYEDLQDARKRVDSTFQNLMSTMSIVESRKAIQEAETVSKLTKLAFFFIPLTFVASIFGMNIIEFDHELKVWLWAVISVGVTFSSYVFLLWGDITSLLRTIPRFLLSLKPSRISALSARWARILYYYARSPLAAWGIVGVGVSIGLWKLSASELPIGAKISTFLGIISLLILAAALHLFLHALNIRPRKGKADRL</sequence>
<evidence type="ECO:0000313" key="7">
    <source>
        <dbReference type="Proteomes" id="UP000799770"/>
    </source>
</evidence>
<dbReference type="Pfam" id="PF01544">
    <property type="entry name" value="CorA"/>
    <property type="match status" value="1"/>
</dbReference>
<accession>A0A6A5ZGQ0</accession>